<keyword evidence="3" id="KW-1185">Reference proteome</keyword>
<proteinExistence type="predicted"/>
<name>A0ABQ3C2F9_9GAMM</name>
<reference evidence="3" key="1">
    <citation type="journal article" date="2019" name="Int. J. Syst. Evol. Microbiol.">
        <title>The Global Catalogue of Microorganisms (GCM) 10K type strain sequencing project: providing services to taxonomists for standard genome sequencing and annotation.</title>
        <authorList>
            <consortium name="The Broad Institute Genomics Platform"/>
            <consortium name="The Broad Institute Genome Sequencing Center for Infectious Disease"/>
            <person name="Wu L."/>
            <person name="Ma J."/>
        </authorList>
    </citation>
    <scope>NUCLEOTIDE SEQUENCE [LARGE SCALE GENOMIC DNA]</scope>
    <source>
        <strain evidence="3">KCTC 22558</strain>
    </source>
</reference>
<sequence>MTVVALLLAALLVATVVLLLRRSRRVSPHERAVREVLDAADALEDRLRVARAEIEAVAGEQVPNPVGDAMREMLRQRLWLRDHGESATPAQLADVRDAIDAARGRIEHQLERIEEARLPRD</sequence>
<feature type="coiled-coil region" evidence="1">
    <location>
        <begin position="33"/>
        <end position="60"/>
    </location>
</feature>
<dbReference type="RefSeq" id="WP_229790700.1">
    <property type="nucleotide sequence ID" value="NZ_BMXY01000001.1"/>
</dbReference>
<organism evidence="2 3">
    <name type="scientific">Cognatilysobacter xinjiangensis</name>
    <dbReference type="NCBI Taxonomy" id="546892"/>
    <lineage>
        <taxon>Bacteria</taxon>
        <taxon>Pseudomonadati</taxon>
        <taxon>Pseudomonadota</taxon>
        <taxon>Gammaproteobacteria</taxon>
        <taxon>Lysobacterales</taxon>
        <taxon>Lysobacteraceae</taxon>
        <taxon>Cognatilysobacter</taxon>
    </lineage>
</organism>
<dbReference type="Proteomes" id="UP000643403">
    <property type="component" value="Unassembled WGS sequence"/>
</dbReference>
<evidence type="ECO:0000313" key="2">
    <source>
        <dbReference type="EMBL" id="GGZ61601.1"/>
    </source>
</evidence>
<evidence type="ECO:0000256" key="1">
    <source>
        <dbReference type="SAM" id="Coils"/>
    </source>
</evidence>
<protein>
    <submittedName>
        <fullName evidence="2">Uncharacterized protein</fullName>
    </submittedName>
</protein>
<gene>
    <name evidence="2" type="ORF">GCM10008101_14650</name>
</gene>
<dbReference type="EMBL" id="BMXY01000001">
    <property type="protein sequence ID" value="GGZ61601.1"/>
    <property type="molecule type" value="Genomic_DNA"/>
</dbReference>
<evidence type="ECO:0000313" key="3">
    <source>
        <dbReference type="Proteomes" id="UP000643403"/>
    </source>
</evidence>
<accession>A0ABQ3C2F9</accession>
<comment type="caution">
    <text evidence="2">The sequence shown here is derived from an EMBL/GenBank/DDBJ whole genome shotgun (WGS) entry which is preliminary data.</text>
</comment>
<keyword evidence="1" id="KW-0175">Coiled coil</keyword>